<proteinExistence type="predicted"/>
<dbReference type="RefSeq" id="XP_047756460.1">
    <property type="nucleotide sequence ID" value="XM_047900887.1"/>
</dbReference>
<reference evidence="2" key="2">
    <citation type="journal article" date="2022" name="Microb. Genom.">
        <title>A chromosome-scale genome assembly of the tomato pathogen Cladosporium fulvum reveals a compartmentalized genome architecture and the presence of a dispensable chromosome.</title>
        <authorList>
            <person name="Zaccaron A.Z."/>
            <person name="Chen L.H."/>
            <person name="Samaras A."/>
            <person name="Stergiopoulos I."/>
        </authorList>
    </citation>
    <scope>NUCLEOTIDE SEQUENCE</scope>
    <source>
        <strain evidence="2">Race5_Kim</strain>
    </source>
</reference>
<feature type="compositionally biased region" description="Polar residues" evidence="1">
    <location>
        <begin position="439"/>
        <end position="448"/>
    </location>
</feature>
<accession>A0A9Q8L778</accession>
<gene>
    <name evidence="2" type="ORF">CLAFUR5_01739</name>
</gene>
<feature type="compositionally biased region" description="Basic and acidic residues" evidence="1">
    <location>
        <begin position="160"/>
        <end position="174"/>
    </location>
</feature>
<sequence>MSSELRSNSAVRNLRNIFENKASDSSPIRGRSPAGGISPDLDLRPRSKIRASFFAVEPTMDALAREQQNNTDNIPATDAERTKRESSAGLRRGSMSDGHSGDALNLVQDTVAGEAERRDMESSVADTIPETAIESATPTPLVEVNKQLQTSTPLPPKIPTQKEDKEDKEAENPDKPVTGAEEEPGAMKPADPTSAKAVSGGKALPPVGEDLRKTTSNEKKGAAAKTNGSRISSVKPAAISTKSTSKPASSVKSPGSTAKSPLSPPAHHGLTKKSSRTSLTAPTAASVARAAAADKSAGSNSAPAKPKPREVTKPLEVSSRLTAPTAASRARLESATAAESKPKPVAASRPKPSTASARPTPRTSLARPESRSSQSNTRKNAGPVDGSFLERMTRPTAASSNKAHEKTEKVEVKGPPRSKQLPMRQKTNGHPRGPKSTEFAASTTTDETTGAGAVDESVLEDESIMLENDLPSSEPKTGMQPLTDGAKKPDAAETATKGNETPNAQTNGHKEDAATLEDTPAALSSADPIR</sequence>
<feature type="compositionally biased region" description="Polar residues" evidence="1">
    <location>
        <begin position="496"/>
        <end position="507"/>
    </location>
</feature>
<dbReference type="OrthoDB" id="3600083at2759"/>
<evidence type="ECO:0000313" key="2">
    <source>
        <dbReference type="EMBL" id="UJO12094.1"/>
    </source>
</evidence>
<feature type="compositionally biased region" description="Low complexity" evidence="1">
    <location>
        <begin position="281"/>
        <end position="302"/>
    </location>
</feature>
<protein>
    <submittedName>
        <fullName evidence="2">Uncharacterized protein</fullName>
    </submittedName>
</protein>
<evidence type="ECO:0000256" key="1">
    <source>
        <dbReference type="SAM" id="MobiDB-lite"/>
    </source>
</evidence>
<dbReference type="Proteomes" id="UP000756132">
    <property type="component" value="Chromosome 1"/>
</dbReference>
<feature type="region of interest" description="Disordered" evidence="1">
    <location>
        <begin position="64"/>
        <end position="530"/>
    </location>
</feature>
<keyword evidence="3" id="KW-1185">Reference proteome</keyword>
<reference evidence="2" key="1">
    <citation type="submission" date="2021-12" db="EMBL/GenBank/DDBJ databases">
        <authorList>
            <person name="Zaccaron A."/>
            <person name="Stergiopoulos I."/>
        </authorList>
    </citation>
    <scope>NUCLEOTIDE SEQUENCE</scope>
    <source>
        <strain evidence="2">Race5_Kim</strain>
    </source>
</reference>
<feature type="compositionally biased region" description="Basic and acidic residues" evidence="1">
    <location>
        <begin position="209"/>
        <end position="221"/>
    </location>
</feature>
<feature type="compositionally biased region" description="Polar residues" evidence="1">
    <location>
        <begin position="351"/>
        <end position="363"/>
    </location>
</feature>
<feature type="region of interest" description="Disordered" evidence="1">
    <location>
        <begin position="18"/>
        <end position="43"/>
    </location>
</feature>
<organism evidence="2 3">
    <name type="scientific">Passalora fulva</name>
    <name type="common">Tomato leaf mold</name>
    <name type="synonym">Cladosporium fulvum</name>
    <dbReference type="NCBI Taxonomy" id="5499"/>
    <lineage>
        <taxon>Eukaryota</taxon>
        <taxon>Fungi</taxon>
        <taxon>Dikarya</taxon>
        <taxon>Ascomycota</taxon>
        <taxon>Pezizomycotina</taxon>
        <taxon>Dothideomycetes</taxon>
        <taxon>Dothideomycetidae</taxon>
        <taxon>Mycosphaerellales</taxon>
        <taxon>Mycosphaerellaceae</taxon>
        <taxon>Fulvia</taxon>
    </lineage>
</organism>
<dbReference type="AlphaFoldDB" id="A0A9Q8L778"/>
<name>A0A9Q8L778_PASFU</name>
<dbReference type="GeneID" id="71981617"/>
<feature type="compositionally biased region" description="Polar residues" evidence="1">
    <location>
        <begin position="240"/>
        <end position="260"/>
    </location>
</feature>
<dbReference type="EMBL" id="CP090163">
    <property type="protein sequence ID" value="UJO12094.1"/>
    <property type="molecule type" value="Genomic_DNA"/>
</dbReference>
<evidence type="ECO:0000313" key="3">
    <source>
        <dbReference type="Proteomes" id="UP000756132"/>
    </source>
</evidence>
<dbReference type="OMA" id="NPHHPGV"/>
<dbReference type="KEGG" id="ffu:CLAFUR5_01739"/>
<feature type="compositionally biased region" description="Basic and acidic residues" evidence="1">
    <location>
        <begin position="402"/>
        <end position="414"/>
    </location>
</feature>